<dbReference type="InterPro" id="IPR014710">
    <property type="entry name" value="RmlC-like_jellyroll"/>
</dbReference>
<dbReference type="AlphaFoldDB" id="A0A438ND39"/>
<dbReference type="Pfam" id="PF07883">
    <property type="entry name" value="Cupin_2"/>
    <property type="match status" value="1"/>
</dbReference>
<dbReference type="PANTHER" id="PTHR43698:SF1">
    <property type="entry name" value="BLL4564 PROTEIN"/>
    <property type="match status" value="1"/>
</dbReference>
<dbReference type="CDD" id="cd02233">
    <property type="entry name" value="cupin_HNL-like"/>
    <property type="match status" value="1"/>
</dbReference>
<evidence type="ECO:0000313" key="2">
    <source>
        <dbReference type="EMBL" id="RVX73586.1"/>
    </source>
</evidence>
<comment type="caution">
    <text evidence="2">The sequence shown here is derived from an EMBL/GenBank/DDBJ whole genome shotgun (WGS) entry which is preliminary data.</text>
</comment>
<evidence type="ECO:0000259" key="1">
    <source>
        <dbReference type="Pfam" id="PF07883"/>
    </source>
</evidence>
<reference evidence="2 3" key="1">
    <citation type="submission" date="2017-03" db="EMBL/GenBank/DDBJ databases">
        <title>Genomes of endolithic fungi from Antarctica.</title>
        <authorList>
            <person name="Coleine C."/>
            <person name="Masonjones S."/>
            <person name="Stajich J.E."/>
        </authorList>
    </citation>
    <scope>NUCLEOTIDE SEQUENCE [LARGE SCALE GENOMIC DNA]</scope>
    <source>
        <strain evidence="2 3">CCFEE 6314</strain>
    </source>
</reference>
<organism evidence="2 3">
    <name type="scientific">Exophiala mesophila</name>
    <name type="common">Black yeast-like fungus</name>
    <dbReference type="NCBI Taxonomy" id="212818"/>
    <lineage>
        <taxon>Eukaryota</taxon>
        <taxon>Fungi</taxon>
        <taxon>Dikarya</taxon>
        <taxon>Ascomycota</taxon>
        <taxon>Pezizomycotina</taxon>
        <taxon>Eurotiomycetes</taxon>
        <taxon>Chaetothyriomycetidae</taxon>
        <taxon>Chaetothyriales</taxon>
        <taxon>Herpotrichiellaceae</taxon>
        <taxon>Exophiala</taxon>
    </lineage>
</organism>
<dbReference type="Proteomes" id="UP000288859">
    <property type="component" value="Unassembled WGS sequence"/>
</dbReference>
<name>A0A438ND39_EXOME</name>
<proteinExistence type="predicted"/>
<dbReference type="SUPFAM" id="SSF51182">
    <property type="entry name" value="RmlC-like cupins"/>
    <property type="match status" value="1"/>
</dbReference>
<dbReference type="InterPro" id="IPR047263">
    <property type="entry name" value="HNL-like_cupin"/>
</dbReference>
<accession>A0A438ND39</accession>
<dbReference type="VEuPathDB" id="FungiDB:PV10_01712"/>
<dbReference type="OrthoDB" id="2096797at2759"/>
<dbReference type="InterPro" id="IPR011051">
    <property type="entry name" value="RmlC_Cupin_sf"/>
</dbReference>
<gene>
    <name evidence="2" type="ORF">B0A52_02474</name>
</gene>
<feature type="domain" description="Cupin type-2" evidence="1">
    <location>
        <begin position="60"/>
        <end position="117"/>
    </location>
</feature>
<sequence length="147" mass="15975">MSVVTKTRNTKEVPPKSTVVSIERSPLKSINGPKQMGVFAGGQVWLNPALMSDSIVISTVNFEPCARTNWHKHEGGQILKVTAGSGWVCDQGGKPMRIVVGDIIWSPPGCIHWHGADEGTFMSHEAISFGGHDWYDPVTDAEYAAKD</sequence>
<dbReference type="EMBL" id="NAJM01000007">
    <property type="protein sequence ID" value="RVX73586.1"/>
    <property type="molecule type" value="Genomic_DNA"/>
</dbReference>
<dbReference type="PANTHER" id="PTHR43698">
    <property type="entry name" value="RIBD C-TERMINAL DOMAIN CONTAINING PROTEIN"/>
    <property type="match status" value="1"/>
</dbReference>
<protein>
    <recommendedName>
        <fullName evidence="1">Cupin type-2 domain-containing protein</fullName>
    </recommendedName>
</protein>
<dbReference type="InterPro" id="IPR013096">
    <property type="entry name" value="Cupin_2"/>
</dbReference>
<dbReference type="Gene3D" id="2.60.120.10">
    <property type="entry name" value="Jelly Rolls"/>
    <property type="match status" value="1"/>
</dbReference>
<evidence type="ECO:0000313" key="3">
    <source>
        <dbReference type="Proteomes" id="UP000288859"/>
    </source>
</evidence>